<dbReference type="Gramene" id="arahy.Tifrunner.gnm2.ann2.Ah04g133300.1">
    <property type="protein sequence ID" value="arahy.Tifrunner.gnm2.ann2.Ah04g133300.1-CDS"/>
    <property type="gene ID" value="arahy.Tifrunner.gnm2.ann2.Ah04g133300"/>
</dbReference>
<name>A0A445DIH1_ARAHY</name>
<evidence type="ECO:0000313" key="3">
    <source>
        <dbReference type="Proteomes" id="UP000289738"/>
    </source>
</evidence>
<dbReference type="GO" id="GO:0004815">
    <property type="term" value="F:aspartate-tRNA ligase activity"/>
    <property type="evidence" value="ECO:0007669"/>
    <property type="project" value="InterPro"/>
</dbReference>
<dbReference type="GO" id="GO:0006422">
    <property type="term" value="P:aspartyl-tRNA aminoacylation"/>
    <property type="evidence" value="ECO:0007669"/>
    <property type="project" value="InterPro"/>
</dbReference>
<dbReference type="AlphaFoldDB" id="A0A445DIH1"/>
<sequence>MQMVQYARALTNESIIDVEGLVSLPSEPIKGATKQVEIQVRKLHCVSKAYSLPITLQDATGSEAEIEKTLQAGEPFARVKLDTRLNFRKCVVERLIFMSRNIITRNIIF</sequence>
<dbReference type="GO" id="GO:0003723">
    <property type="term" value="F:RNA binding"/>
    <property type="evidence" value="ECO:0007669"/>
    <property type="project" value="TreeGrafter"/>
</dbReference>
<dbReference type="PANTHER" id="PTHR43450:SF1">
    <property type="entry name" value="ASPARTATE--TRNA LIGASE, CYTOPLASMIC"/>
    <property type="match status" value="1"/>
</dbReference>
<dbReference type="GO" id="GO:0005829">
    <property type="term" value="C:cytosol"/>
    <property type="evidence" value="ECO:0007669"/>
    <property type="project" value="TreeGrafter"/>
</dbReference>
<dbReference type="Gene3D" id="2.40.50.140">
    <property type="entry name" value="Nucleic acid-binding proteins"/>
    <property type="match status" value="1"/>
</dbReference>
<evidence type="ECO:0000256" key="1">
    <source>
        <dbReference type="ARBA" id="ARBA00022490"/>
    </source>
</evidence>
<dbReference type="GO" id="GO:0017101">
    <property type="term" value="C:aminoacyl-tRNA synthetase multienzyme complex"/>
    <property type="evidence" value="ECO:0007669"/>
    <property type="project" value="TreeGrafter"/>
</dbReference>
<organism evidence="2 3">
    <name type="scientific">Arachis hypogaea</name>
    <name type="common">Peanut</name>
    <dbReference type="NCBI Taxonomy" id="3818"/>
    <lineage>
        <taxon>Eukaryota</taxon>
        <taxon>Viridiplantae</taxon>
        <taxon>Streptophyta</taxon>
        <taxon>Embryophyta</taxon>
        <taxon>Tracheophyta</taxon>
        <taxon>Spermatophyta</taxon>
        <taxon>Magnoliopsida</taxon>
        <taxon>eudicotyledons</taxon>
        <taxon>Gunneridae</taxon>
        <taxon>Pentapetalae</taxon>
        <taxon>rosids</taxon>
        <taxon>fabids</taxon>
        <taxon>Fabales</taxon>
        <taxon>Fabaceae</taxon>
        <taxon>Papilionoideae</taxon>
        <taxon>50 kb inversion clade</taxon>
        <taxon>dalbergioids sensu lato</taxon>
        <taxon>Dalbergieae</taxon>
        <taxon>Pterocarpus clade</taxon>
        <taxon>Arachis</taxon>
    </lineage>
</organism>
<dbReference type="SMR" id="A0A445DIH1"/>
<dbReference type="STRING" id="3818.A0A445DIH1"/>
<dbReference type="PANTHER" id="PTHR43450">
    <property type="entry name" value="ASPARTYL-TRNA SYNTHETASE"/>
    <property type="match status" value="1"/>
</dbReference>
<proteinExistence type="predicted"/>
<keyword evidence="3" id="KW-1185">Reference proteome</keyword>
<reference evidence="2 3" key="1">
    <citation type="submission" date="2019-01" db="EMBL/GenBank/DDBJ databases">
        <title>Sequencing of cultivated peanut Arachis hypogaea provides insights into genome evolution and oil improvement.</title>
        <authorList>
            <person name="Chen X."/>
        </authorList>
    </citation>
    <scope>NUCLEOTIDE SEQUENCE [LARGE SCALE GENOMIC DNA]</scope>
    <source>
        <strain evidence="3">cv. Fuhuasheng</strain>
        <tissue evidence="2">Leaves</tissue>
    </source>
</reference>
<accession>A0A445DIH1</accession>
<comment type="caution">
    <text evidence="2">The sequence shown here is derived from an EMBL/GenBank/DDBJ whole genome shotgun (WGS) entry which is preliminary data.</text>
</comment>
<dbReference type="EMBL" id="SDMP01000004">
    <property type="protein sequence ID" value="RYR62978.1"/>
    <property type="molecule type" value="Genomic_DNA"/>
</dbReference>
<evidence type="ECO:0000313" key="2">
    <source>
        <dbReference type="EMBL" id="RYR62978.1"/>
    </source>
</evidence>
<dbReference type="SUPFAM" id="SSF50249">
    <property type="entry name" value="Nucleic acid-binding proteins"/>
    <property type="match status" value="1"/>
</dbReference>
<dbReference type="InterPro" id="IPR004523">
    <property type="entry name" value="Asp-tRNA_synthase_2"/>
</dbReference>
<gene>
    <name evidence="2" type="ORF">Ahy_A04g020754</name>
</gene>
<dbReference type="Proteomes" id="UP000289738">
    <property type="component" value="Chromosome A04"/>
</dbReference>
<protein>
    <submittedName>
        <fullName evidence="2">Uncharacterized protein</fullName>
    </submittedName>
</protein>
<dbReference type="GO" id="GO:0005524">
    <property type="term" value="F:ATP binding"/>
    <property type="evidence" value="ECO:0007669"/>
    <property type="project" value="InterPro"/>
</dbReference>
<keyword evidence="1" id="KW-0963">Cytoplasm</keyword>
<dbReference type="InterPro" id="IPR012340">
    <property type="entry name" value="NA-bd_OB-fold"/>
</dbReference>